<evidence type="ECO:0000256" key="1">
    <source>
        <dbReference type="ARBA" id="ARBA00023224"/>
    </source>
</evidence>
<dbReference type="AlphaFoldDB" id="A0A4V4N785"/>
<organism evidence="5 6">
    <name type="scientific">Crenobacter intestini</name>
    <dbReference type="NCBI Taxonomy" id="2563443"/>
    <lineage>
        <taxon>Bacteria</taxon>
        <taxon>Pseudomonadati</taxon>
        <taxon>Pseudomonadota</taxon>
        <taxon>Betaproteobacteria</taxon>
        <taxon>Neisseriales</taxon>
        <taxon>Neisseriaceae</taxon>
        <taxon>Crenobacter</taxon>
    </lineage>
</organism>
<feature type="domain" description="Methyl-accepting transducer" evidence="4">
    <location>
        <begin position="103"/>
        <end position="203"/>
    </location>
</feature>
<keyword evidence="1 2" id="KW-0807">Transducer</keyword>
<accession>A0A4V4N785</accession>
<dbReference type="Proteomes" id="UP000308891">
    <property type="component" value="Unassembled WGS sequence"/>
</dbReference>
<dbReference type="Pfam" id="PF00015">
    <property type="entry name" value="MCPsignal"/>
    <property type="match status" value="1"/>
</dbReference>
<feature type="coiled-coil region" evidence="3">
    <location>
        <begin position="10"/>
        <end position="51"/>
    </location>
</feature>
<dbReference type="InterPro" id="IPR004089">
    <property type="entry name" value="MCPsignal_dom"/>
</dbReference>
<dbReference type="EMBL" id="STGJ01000017">
    <property type="protein sequence ID" value="TIC79583.1"/>
    <property type="molecule type" value="Genomic_DNA"/>
</dbReference>
<dbReference type="SUPFAM" id="SSF58104">
    <property type="entry name" value="Methyl-accepting chemotaxis protein (MCP) signaling domain"/>
    <property type="match status" value="1"/>
</dbReference>
<dbReference type="Pfam" id="PF13682">
    <property type="entry name" value="CZB"/>
    <property type="match status" value="1"/>
</dbReference>
<dbReference type="GO" id="GO:0007165">
    <property type="term" value="P:signal transduction"/>
    <property type="evidence" value="ECO:0007669"/>
    <property type="project" value="UniProtKB-KW"/>
</dbReference>
<dbReference type="PROSITE" id="PS50111">
    <property type="entry name" value="CHEMOTAXIS_TRANSDUC_2"/>
    <property type="match status" value="1"/>
</dbReference>
<dbReference type="GO" id="GO:0016020">
    <property type="term" value="C:membrane"/>
    <property type="evidence" value="ECO:0007669"/>
    <property type="project" value="InterPro"/>
</dbReference>
<evidence type="ECO:0000256" key="2">
    <source>
        <dbReference type="PROSITE-ProRule" id="PRU00284"/>
    </source>
</evidence>
<proteinExistence type="predicted"/>
<comment type="caution">
    <text evidence="5">The sequence shown here is derived from an EMBL/GenBank/DDBJ whole genome shotgun (WGS) entry which is preliminary data.</text>
</comment>
<gene>
    <name evidence="5" type="ORF">E5K04_13675</name>
</gene>
<evidence type="ECO:0000313" key="5">
    <source>
        <dbReference type="EMBL" id="TIC79583.1"/>
    </source>
</evidence>
<evidence type="ECO:0000259" key="4">
    <source>
        <dbReference type="PROSITE" id="PS50111"/>
    </source>
</evidence>
<keyword evidence="6" id="KW-1185">Reference proteome</keyword>
<sequence>MFGNSARRALAQAQEDQRVLQARCDAQDAELASARARIAELEAAGARLREQAGQCRYADAFGAFTGSALDVQRSLAALADELDAERTRNGGHLEALEASVAEVSTLIGSFDAMIERQLAVAADIRQLDELTGRIGGFVALIREVADQTNLLALNAAIEAARAGEAGRGFAVVADEVRKLAERTSQATGEIGLLVESIDERSRNTGERAALAAGEAEAQRAQGARSAARLDALLTLCHAMRDAIDHTANVSFLEVTRFDHLVYKLRIYEALLCGGRAEASPGALPDHHGCRLGRWYESGRGRDYFSALPAYRAVSAPHERVHAAGRQALAAFAGAEDEAVAPALAEMERASAEVLALLLKLGEQADLPGRLARLAKIDSWQA</sequence>
<keyword evidence="3" id="KW-0175">Coiled coil</keyword>
<dbReference type="InterPro" id="IPR025991">
    <property type="entry name" value="Chemoreceptor_zinc-bind_dom"/>
</dbReference>
<dbReference type="SMART" id="SM00283">
    <property type="entry name" value="MA"/>
    <property type="match status" value="1"/>
</dbReference>
<dbReference type="PANTHER" id="PTHR32089:SF112">
    <property type="entry name" value="LYSOZYME-LIKE PROTEIN-RELATED"/>
    <property type="match status" value="1"/>
</dbReference>
<evidence type="ECO:0000313" key="6">
    <source>
        <dbReference type="Proteomes" id="UP000308891"/>
    </source>
</evidence>
<dbReference type="PANTHER" id="PTHR32089">
    <property type="entry name" value="METHYL-ACCEPTING CHEMOTAXIS PROTEIN MCPB"/>
    <property type="match status" value="1"/>
</dbReference>
<name>A0A4V4N785_9NEIS</name>
<dbReference type="OrthoDB" id="9808588at2"/>
<protein>
    <recommendedName>
        <fullName evidence="4">Methyl-accepting transducer domain-containing protein</fullName>
    </recommendedName>
</protein>
<evidence type="ECO:0000256" key="3">
    <source>
        <dbReference type="SAM" id="Coils"/>
    </source>
</evidence>
<dbReference type="Gene3D" id="1.20.120.30">
    <property type="entry name" value="Aspartate receptor, ligand-binding domain"/>
    <property type="match status" value="1"/>
</dbReference>
<reference evidence="5 6" key="1">
    <citation type="submission" date="2019-04" db="EMBL/GenBank/DDBJ databases">
        <title>Crenobacter sp. nov.</title>
        <authorList>
            <person name="Shi S."/>
        </authorList>
    </citation>
    <scope>NUCLEOTIDE SEQUENCE [LARGE SCALE GENOMIC DNA]</scope>
    <source>
        <strain evidence="5 6">GY 70310</strain>
    </source>
</reference>
<dbReference type="Gene3D" id="1.10.287.950">
    <property type="entry name" value="Methyl-accepting chemotaxis protein"/>
    <property type="match status" value="1"/>
</dbReference>